<gene>
    <name evidence="2" type="ORF">ACFPZN_02680</name>
</gene>
<dbReference type="GO" id="GO:0016787">
    <property type="term" value="F:hydrolase activity"/>
    <property type="evidence" value="ECO:0007669"/>
    <property type="project" value="UniProtKB-KW"/>
</dbReference>
<dbReference type="Pfam" id="PF00561">
    <property type="entry name" value="Abhydrolase_1"/>
    <property type="match status" value="1"/>
</dbReference>
<dbReference type="Proteomes" id="UP001596074">
    <property type="component" value="Unassembled WGS sequence"/>
</dbReference>
<dbReference type="PANTHER" id="PTHR43798:SF24">
    <property type="entry name" value="CIS-3-ALKYL-4-ALKYLOXETAN-2-ONE DECARBOXYLASE"/>
    <property type="match status" value="1"/>
</dbReference>
<dbReference type="EMBL" id="JBHSON010000003">
    <property type="protein sequence ID" value="MFC5744514.1"/>
    <property type="molecule type" value="Genomic_DNA"/>
</dbReference>
<accession>A0ABW0ZML6</accession>
<dbReference type="InterPro" id="IPR000073">
    <property type="entry name" value="AB_hydrolase_1"/>
</dbReference>
<keyword evidence="2" id="KW-0378">Hydrolase</keyword>
<dbReference type="RefSeq" id="WP_378279748.1">
    <property type="nucleotide sequence ID" value="NZ_JBHSON010000003.1"/>
</dbReference>
<protein>
    <submittedName>
        <fullName evidence="2">Alpha/beta fold hydrolase</fullName>
    </submittedName>
</protein>
<reference evidence="3" key="1">
    <citation type="journal article" date="2019" name="Int. J. Syst. Evol. Microbiol.">
        <title>The Global Catalogue of Microorganisms (GCM) 10K type strain sequencing project: providing services to taxonomists for standard genome sequencing and annotation.</title>
        <authorList>
            <consortium name="The Broad Institute Genomics Platform"/>
            <consortium name="The Broad Institute Genome Sequencing Center for Infectious Disease"/>
            <person name="Wu L."/>
            <person name="Ma J."/>
        </authorList>
    </citation>
    <scope>NUCLEOTIDE SEQUENCE [LARGE SCALE GENOMIC DNA]</scope>
    <source>
        <strain evidence="3">KCTC 42087</strain>
    </source>
</reference>
<dbReference type="Gene3D" id="3.40.50.1820">
    <property type="entry name" value="alpha/beta hydrolase"/>
    <property type="match status" value="1"/>
</dbReference>
<dbReference type="InterPro" id="IPR029058">
    <property type="entry name" value="AB_hydrolase_fold"/>
</dbReference>
<name>A0ABW0ZML6_9ACTN</name>
<feature type="domain" description="AB hydrolase-1" evidence="1">
    <location>
        <begin position="35"/>
        <end position="291"/>
    </location>
</feature>
<dbReference type="InterPro" id="IPR000639">
    <property type="entry name" value="Epox_hydrolase-like"/>
</dbReference>
<comment type="caution">
    <text evidence="2">The sequence shown here is derived from an EMBL/GenBank/DDBJ whole genome shotgun (WGS) entry which is preliminary data.</text>
</comment>
<organism evidence="2 3">
    <name type="scientific">Actinomadura rugatobispora</name>
    <dbReference type="NCBI Taxonomy" id="1994"/>
    <lineage>
        <taxon>Bacteria</taxon>
        <taxon>Bacillati</taxon>
        <taxon>Actinomycetota</taxon>
        <taxon>Actinomycetes</taxon>
        <taxon>Streptosporangiales</taxon>
        <taxon>Thermomonosporaceae</taxon>
        <taxon>Actinomadura</taxon>
    </lineage>
</organism>
<dbReference type="InterPro" id="IPR050266">
    <property type="entry name" value="AB_hydrolase_sf"/>
</dbReference>
<proteinExistence type="predicted"/>
<dbReference type="PANTHER" id="PTHR43798">
    <property type="entry name" value="MONOACYLGLYCEROL LIPASE"/>
    <property type="match status" value="1"/>
</dbReference>
<dbReference type="PRINTS" id="PR00111">
    <property type="entry name" value="ABHYDROLASE"/>
</dbReference>
<dbReference type="PRINTS" id="PR00412">
    <property type="entry name" value="EPOXHYDRLASE"/>
</dbReference>
<evidence type="ECO:0000313" key="3">
    <source>
        <dbReference type="Proteomes" id="UP001596074"/>
    </source>
</evidence>
<evidence type="ECO:0000313" key="2">
    <source>
        <dbReference type="EMBL" id="MFC5744514.1"/>
    </source>
</evidence>
<sequence length="309" mass="35503">MTRTRFPGYPFTSRWYEHPAPRGQRQHYLDEGVGPPVLFLHGNPSWSYMWRRPVLALRDRFRCVAPDHLGMGLSDAPADDRHPFTLSARIDDLDALVGHLIADRGAPGRGWTLVMHDWGGPIGMGWAARHPERVSRLVVLNTAAFPNPHGARVRPVLRFPFWLLRDTRAGRRLFLRHNAFARLATLPPYGVRRPMPRAVRASFLAPTARPQTRRSIQRFVQDIPLRPGDVSWPTLYRIGQKLDGFSHLPTLIAWGLRDPVLDPAMLEEWRRRFPAARTHIYRDAGHYLLEDTDDRFLVALRAFLLDYGA</sequence>
<dbReference type="SUPFAM" id="SSF53474">
    <property type="entry name" value="alpha/beta-Hydrolases"/>
    <property type="match status" value="1"/>
</dbReference>
<evidence type="ECO:0000259" key="1">
    <source>
        <dbReference type="Pfam" id="PF00561"/>
    </source>
</evidence>
<keyword evidence="3" id="KW-1185">Reference proteome</keyword>